<name>A0ABY8GWK5_9BURK</name>
<feature type="transmembrane region" description="Helical" evidence="8">
    <location>
        <begin position="302"/>
        <end position="324"/>
    </location>
</feature>
<evidence type="ECO:0000313" key="10">
    <source>
        <dbReference type="Proteomes" id="UP001214170"/>
    </source>
</evidence>
<keyword evidence="10" id="KW-1185">Reference proteome</keyword>
<comment type="subcellular location">
    <subcellularLocation>
        <location evidence="1">Cell membrane</location>
        <topology evidence="1">Multi-pass membrane protein</topology>
    </subcellularLocation>
</comment>
<keyword evidence="5 8" id="KW-0812">Transmembrane</keyword>
<evidence type="ECO:0000256" key="4">
    <source>
        <dbReference type="ARBA" id="ARBA00022475"/>
    </source>
</evidence>
<keyword evidence="3" id="KW-0813">Transport</keyword>
<dbReference type="RefSeq" id="WP_268078274.1">
    <property type="nucleotide sequence ID" value="NZ_CP106885.1"/>
</dbReference>
<dbReference type="PANTHER" id="PTHR43057">
    <property type="entry name" value="ARSENITE EFFLUX TRANSPORTER"/>
    <property type="match status" value="1"/>
</dbReference>
<keyword evidence="6 8" id="KW-1133">Transmembrane helix</keyword>
<dbReference type="InterPro" id="IPR038770">
    <property type="entry name" value="Na+/solute_symporter_sf"/>
</dbReference>
<comment type="similarity">
    <text evidence="2">Belongs to the arsenical resistance-3 (ACR3) (TC 2.A.59) family.</text>
</comment>
<dbReference type="InterPro" id="IPR004706">
    <property type="entry name" value="Arsenical-R_Acr3"/>
</dbReference>
<keyword evidence="7 8" id="KW-0472">Membrane</keyword>
<keyword evidence="4" id="KW-1003">Cell membrane</keyword>
<organism evidence="9 10">
    <name type="scientific">Achromobacter spanius</name>
    <dbReference type="NCBI Taxonomy" id="217203"/>
    <lineage>
        <taxon>Bacteria</taxon>
        <taxon>Pseudomonadati</taxon>
        <taxon>Pseudomonadota</taxon>
        <taxon>Betaproteobacteria</taxon>
        <taxon>Burkholderiales</taxon>
        <taxon>Alcaligenaceae</taxon>
        <taxon>Achromobacter</taxon>
    </lineage>
</organism>
<proteinExistence type="inferred from homology"/>
<feature type="transmembrane region" description="Helical" evidence="8">
    <location>
        <begin position="83"/>
        <end position="102"/>
    </location>
</feature>
<evidence type="ECO:0000256" key="3">
    <source>
        <dbReference type="ARBA" id="ARBA00022448"/>
    </source>
</evidence>
<evidence type="ECO:0000256" key="1">
    <source>
        <dbReference type="ARBA" id="ARBA00004651"/>
    </source>
</evidence>
<feature type="transmembrane region" description="Helical" evidence="8">
    <location>
        <begin position="143"/>
        <end position="163"/>
    </location>
</feature>
<evidence type="ECO:0000256" key="2">
    <source>
        <dbReference type="ARBA" id="ARBA00010110"/>
    </source>
</evidence>
<evidence type="ECO:0000256" key="6">
    <source>
        <dbReference type="ARBA" id="ARBA00022989"/>
    </source>
</evidence>
<reference evidence="9 10" key="1">
    <citation type="submission" date="2023-03" db="EMBL/GenBank/DDBJ databases">
        <title>Achromobacter spanius LIG8.</title>
        <authorList>
            <person name="Shrestha S."/>
        </authorList>
    </citation>
    <scope>NUCLEOTIDE SEQUENCE [LARGE SCALE GENOMIC DNA]</scope>
    <source>
        <strain evidence="9 10">LIG8</strain>
    </source>
</reference>
<feature type="transmembrane region" description="Helical" evidence="8">
    <location>
        <begin position="175"/>
        <end position="200"/>
    </location>
</feature>
<dbReference type="PANTHER" id="PTHR43057:SF1">
    <property type="entry name" value="ARSENICAL-RESISTANCE PROTEIN 3"/>
    <property type="match status" value="1"/>
</dbReference>
<dbReference type="EMBL" id="CP121261">
    <property type="protein sequence ID" value="WFP08956.1"/>
    <property type="molecule type" value="Genomic_DNA"/>
</dbReference>
<evidence type="ECO:0000256" key="8">
    <source>
        <dbReference type="SAM" id="Phobius"/>
    </source>
</evidence>
<feature type="transmembrane region" description="Helical" evidence="8">
    <location>
        <begin position="114"/>
        <end position="131"/>
    </location>
</feature>
<feature type="transmembrane region" description="Helical" evidence="8">
    <location>
        <begin position="52"/>
        <end position="71"/>
    </location>
</feature>
<evidence type="ECO:0000256" key="7">
    <source>
        <dbReference type="ARBA" id="ARBA00023136"/>
    </source>
</evidence>
<sequence>MPTLSCSYHHGEALVMTRLTLERYQVWAYLLAIGLGLAAGTAWPQAGPTMETLLWPTLATLLFATFLQVPLLHVRHALRDRRFLLAVLLGNFVMLPLLTWLLVEAFDFDPVVRLGVLLVLLVPCTDWFITFSQLGKGDVPRAIAITPLNLVLQLILLPLYLWLMADTQSLGSWDWATLAPAVLIVLAPLAGAALAERWIAAHPKAQRLQDAMAWWPVPLLSLVVFLIAGAQVGTVARAMDELQQTLPAFVLFLLAAALLAKGIARWLRLPVEQGRTLAFSMGTRNSFVVLPLALLLPAGGEVAAVVIVAQSLVELFGMVAYVWLIPRYLFR</sequence>
<dbReference type="Pfam" id="PF01758">
    <property type="entry name" value="SBF"/>
    <property type="match status" value="1"/>
</dbReference>
<gene>
    <name evidence="9" type="ORF">P8T11_03475</name>
</gene>
<accession>A0ABY8GWK5</accession>
<dbReference type="InterPro" id="IPR002657">
    <property type="entry name" value="BilAc:Na_symport/Acr3"/>
</dbReference>
<feature type="transmembrane region" description="Helical" evidence="8">
    <location>
        <begin position="26"/>
        <end position="46"/>
    </location>
</feature>
<feature type="transmembrane region" description="Helical" evidence="8">
    <location>
        <begin position="212"/>
        <end position="233"/>
    </location>
</feature>
<evidence type="ECO:0000256" key="5">
    <source>
        <dbReference type="ARBA" id="ARBA00022692"/>
    </source>
</evidence>
<evidence type="ECO:0000313" key="9">
    <source>
        <dbReference type="EMBL" id="WFP08956.1"/>
    </source>
</evidence>
<dbReference type="Gene3D" id="1.20.1530.20">
    <property type="match status" value="1"/>
</dbReference>
<dbReference type="Proteomes" id="UP001214170">
    <property type="component" value="Chromosome"/>
</dbReference>
<protein>
    <submittedName>
        <fullName evidence="9">Arsenic resistance protein</fullName>
    </submittedName>
</protein>
<feature type="transmembrane region" description="Helical" evidence="8">
    <location>
        <begin position="245"/>
        <end position="264"/>
    </location>
</feature>